<proteinExistence type="inferred from homology"/>
<dbReference type="InterPro" id="IPR002067">
    <property type="entry name" value="MCP"/>
</dbReference>
<dbReference type="SUPFAM" id="SSF103506">
    <property type="entry name" value="Mitochondrial carrier"/>
    <property type="match status" value="1"/>
</dbReference>
<evidence type="ECO:0000256" key="5">
    <source>
        <dbReference type="ARBA" id="ARBA00022989"/>
    </source>
</evidence>
<dbReference type="EMBL" id="JAACJL010000057">
    <property type="protein sequence ID" value="KAF4611722.1"/>
    <property type="molecule type" value="Genomic_DNA"/>
</dbReference>
<comment type="similarity">
    <text evidence="9">Belongs to the mitochondrial carrier (TC 2.A.29) family.</text>
</comment>
<evidence type="ECO:0000256" key="9">
    <source>
        <dbReference type="RuleBase" id="RU000488"/>
    </source>
</evidence>
<dbReference type="InterPro" id="IPR018108">
    <property type="entry name" value="MCP_transmembrane"/>
</dbReference>
<feature type="repeat" description="Solcar" evidence="8">
    <location>
        <begin position="236"/>
        <end position="324"/>
    </location>
</feature>
<comment type="caution">
    <text evidence="10">The sequence shown here is derived from an EMBL/GenBank/DDBJ whole genome shotgun (WGS) entry which is preliminary data.</text>
</comment>
<name>A0A8H4QJX3_9AGAR</name>
<sequence>MSASTTTPSNHRHGWDFAVRSALAGGFAGAAAKTAVAPLERVKILFQTQNADFQRFSGECLCDSEDEYRPDTPYRIMERSRECLGIYLENERNYGVVSARSIPHAAISYTVYEKAKRILMPTPESQSSLRLFLAGSITGLFALPTTYPFELIRVRMAIDTKANRQPSVRNAISTIWSEGRWTSSNPLSPTPLLNFYRGFPLTVMAAIPYRGGLFLAWETLNAKSVEILGEETVQANRTTVHLAIGAVAASIGEVFIYPLGVIRRTQQASGVEFPERMLGFRETTRQVWTKAGWRGFYAGMGIGLVKQIPLHSISLTSWQLAKRVLDV</sequence>
<dbReference type="PROSITE" id="PS50920">
    <property type="entry name" value="SOLCAR"/>
    <property type="match status" value="2"/>
</dbReference>
<keyword evidence="2 9" id="KW-0813">Transport</keyword>
<protein>
    <recommendedName>
        <fullName evidence="12">Mitochondrial carrier protein</fullName>
    </recommendedName>
</protein>
<keyword evidence="6" id="KW-0496">Mitochondrion</keyword>
<accession>A0A8H4QJX3</accession>
<dbReference type="InterPro" id="IPR023395">
    <property type="entry name" value="MCP_dom_sf"/>
</dbReference>
<keyword evidence="5" id="KW-1133">Transmembrane helix</keyword>
<reference evidence="10 11" key="1">
    <citation type="submission" date="2019-12" db="EMBL/GenBank/DDBJ databases">
        <authorList>
            <person name="Floudas D."/>
            <person name="Bentzer J."/>
            <person name="Ahren D."/>
            <person name="Johansson T."/>
            <person name="Persson P."/>
            <person name="Tunlid A."/>
        </authorList>
    </citation>
    <scope>NUCLEOTIDE SEQUENCE [LARGE SCALE GENOMIC DNA]</scope>
    <source>
        <strain evidence="10 11">CBS 102.39</strain>
    </source>
</reference>
<dbReference type="AlphaFoldDB" id="A0A8H4QJX3"/>
<evidence type="ECO:0000256" key="2">
    <source>
        <dbReference type="ARBA" id="ARBA00022448"/>
    </source>
</evidence>
<dbReference type="PANTHER" id="PTHR24089">
    <property type="entry name" value="SOLUTE CARRIER FAMILY 25"/>
    <property type="match status" value="1"/>
</dbReference>
<evidence type="ECO:0000256" key="7">
    <source>
        <dbReference type="ARBA" id="ARBA00023136"/>
    </source>
</evidence>
<dbReference type="Gene3D" id="1.50.40.10">
    <property type="entry name" value="Mitochondrial carrier domain"/>
    <property type="match status" value="1"/>
</dbReference>
<evidence type="ECO:0008006" key="12">
    <source>
        <dbReference type="Google" id="ProtNLM"/>
    </source>
</evidence>
<feature type="repeat" description="Solcar" evidence="8">
    <location>
        <begin position="126"/>
        <end position="223"/>
    </location>
</feature>
<dbReference type="GO" id="GO:0055085">
    <property type="term" value="P:transmembrane transport"/>
    <property type="evidence" value="ECO:0007669"/>
    <property type="project" value="InterPro"/>
</dbReference>
<evidence type="ECO:0000313" key="10">
    <source>
        <dbReference type="EMBL" id="KAF4611722.1"/>
    </source>
</evidence>
<comment type="subcellular location">
    <subcellularLocation>
        <location evidence="1">Mitochondrion membrane</location>
        <topology evidence="1">Multi-pass membrane protein</topology>
    </subcellularLocation>
</comment>
<evidence type="ECO:0000313" key="11">
    <source>
        <dbReference type="Proteomes" id="UP000521872"/>
    </source>
</evidence>
<keyword evidence="11" id="KW-1185">Reference proteome</keyword>
<dbReference type="Pfam" id="PF00153">
    <property type="entry name" value="Mito_carr"/>
    <property type="match status" value="3"/>
</dbReference>
<dbReference type="GO" id="GO:0031966">
    <property type="term" value="C:mitochondrial membrane"/>
    <property type="evidence" value="ECO:0007669"/>
    <property type="project" value="UniProtKB-SubCell"/>
</dbReference>
<evidence type="ECO:0000256" key="3">
    <source>
        <dbReference type="ARBA" id="ARBA00022692"/>
    </source>
</evidence>
<gene>
    <name evidence="10" type="ORF">D9613_004598</name>
</gene>
<keyword evidence="7 8" id="KW-0472">Membrane</keyword>
<dbReference type="PRINTS" id="PR00926">
    <property type="entry name" value="MITOCARRIER"/>
</dbReference>
<evidence type="ECO:0000256" key="6">
    <source>
        <dbReference type="ARBA" id="ARBA00023128"/>
    </source>
</evidence>
<keyword evidence="4" id="KW-0677">Repeat</keyword>
<evidence type="ECO:0000256" key="1">
    <source>
        <dbReference type="ARBA" id="ARBA00004225"/>
    </source>
</evidence>
<keyword evidence="3 8" id="KW-0812">Transmembrane</keyword>
<dbReference type="Proteomes" id="UP000521872">
    <property type="component" value="Unassembled WGS sequence"/>
</dbReference>
<organism evidence="10 11">
    <name type="scientific">Agrocybe pediades</name>
    <dbReference type="NCBI Taxonomy" id="84607"/>
    <lineage>
        <taxon>Eukaryota</taxon>
        <taxon>Fungi</taxon>
        <taxon>Dikarya</taxon>
        <taxon>Basidiomycota</taxon>
        <taxon>Agaricomycotina</taxon>
        <taxon>Agaricomycetes</taxon>
        <taxon>Agaricomycetidae</taxon>
        <taxon>Agaricales</taxon>
        <taxon>Agaricineae</taxon>
        <taxon>Strophariaceae</taxon>
        <taxon>Agrocybe</taxon>
    </lineage>
</organism>
<evidence type="ECO:0000256" key="4">
    <source>
        <dbReference type="ARBA" id="ARBA00022737"/>
    </source>
</evidence>
<evidence type="ECO:0000256" key="8">
    <source>
        <dbReference type="PROSITE-ProRule" id="PRU00282"/>
    </source>
</evidence>